<organism evidence="1 2">
    <name type="scientific">Cardiobacterium valvarum</name>
    <dbReference type="NCBI Taxonomy" id="194702"/>
    <lineage>
        <taxon>Bacteria</taxon>
        <taxon>Pseudomonadati</taxon>
        <taxon>Pseudomonadota</taxon>
        <taxon>Gammaproteobacteria</taxon>
        <taxon>Cardiobacteriales</taxon>
        <taxon>Cardiobacteriaceae</taxon>
        <taxon>Cardiobacterium</taxon>
    </lineage>
</organism>
<evidence type="ECO:0000313" key="1">
    <source>
        <dbReference type="EMBL" id="SUX24828.1"/>
    </source>
</evidence>
<name>A0A381ECS8_9GAMM</name>
<dbReference type="AlphaFoldDB" id="A0A381ECS8"/>
<keyword evidence="2" id="KW-1185">Reference proteome</keyword>
<evidence type="ECO:0000313" key="2">
    <source>
        <dbReference type="Proteomes" id="UP000254572"/>
    </source>
</evidence>
<reference evidence="1 2" key="1">
    <citation type="submission" date="2018-06" db="EMBL/GenBank/DDBJ databases">
        <authorList>
            <consortium name="Pathogen Informatics"/>
            <person name="Doyle S."/>
        </authorList>
    </citation>
    <scope>NUCLEOTIDE SEQUENCE [LARGE SCALE GENOMIC DNA]</scope>
    <source>
        <strain evidence="1 2">NCTC13294</strain>
    </source>
</reference>
<gene>
    <name evidence="1" type="ORF">NCTC13294_02093</name>
</gene>
<accession>A0A381ECS8</accession>
<dbReference type="EMBL" id="UFUW01000001">
    <property type="protein sequence ID" value="SUX24828.1"/>
    <property type="molecule type" value="Genomic_DNA"/>
</dbReference>
<protein>
    <submittedName>
        <fullName evidence="1">Uncharacterized protein</fullName>
    </submittedName>
</protein>
<proteinExistence type="predicted"/>
<dbReference type="Proteomes" id="UP000254572">
    <property type="component" value="Unassembled WGS sequence"/>
</dbReference>
<dbReference type="RefSeq" id="WP_147293510.1">
    <property type="nucleotide sequence ID" value="NZ_JBHLZC010000001.1"/>
</dbReference>
<sequence>MLQMTLTAGQQRHERSACICHWRMTQGLHLFQGETGVIRSGKTGFSGALIDYRPEEGPARAKFAHRNMNTREK</sequence>